<proteinExistence type="predicted"/>
<evidence type="ECO:0000256" key="7">
    <source>
        <dbReference type="ARBA" id="ARBA00023014"/>
    </source>
</evidence>
<dbReference type="InterPro" id="IPR030801">
    <property type="entry name" value="Glu_2_3_NH3_mut"/>
</dbReference>
<sequence length="416" mass="47595">MAVQLYGELDTNRQFSLRRASELKQKIVPYLEKCLTIPTGFLNAALIQKRREHILNYFNATLQDWEDWHWQLKHRVQSANDLKALFPQLSAEQCAEVEHIGRSFRWAISPYYLSLMDITEPSDPIRLQGLPSLAELSDDFGEEDPMGEALTNPAPCITRRYPDRLIINVTNMCAMYCRHCQRRRNIGETDLHAKMTDLKTALDYIRANPEIRDVLVTGGDALLLNDHTLDWLLSELHSIPHVEIKRLGTRVPVTLPMRINDHLCSILAKYPPIYINTQFNHPQEITEDAKKAADKLIASGVVLGNQAVLLKGINHQPEIMKKLNQELLKIRIRPYYIFHAKNVKGTRHFVPSIKEGLEVMKHLRGYTSGLAVPTYIINAPNGGGKTPILPQYLVSLKENQALLKTWEDKLVQYETP</sequence>
<evidence type="ECO:0000256" key="4">
    <source>
        <dbReference type="ARBA" id="ARBA00022723"/>
    </source>
</evidence>
<comment type="cofactor">
    <cofactor evidence="1 10">
        <name>pyridoxal 5'-phosphate</name>
        <dbReference type="ChEBI" id="CHEBI:597326"/>
    </cofactor>
</comment>
<accession>I4D1X0</accession>
<dbReference type="PANTHER" id="PTHR30538:SF1">
    <property type="entry name" value="L-LYSINE 2,3-AMINOMUTASE"/>
    <property type="match status" value="1"/>
</dbReference>
<dbReference type="Proteomes" id="UP000002892">
    <property type="component" value="Chromosome"/>
</dbReference>
<feature type="binding site" evidence="9">
    <location>
        <position position="180"/>
    </location>
    <ligand>
        <name>[4Fe-4S] cluster</name>
        <dbReference type="ChEBI" id="CHEBI:49883"/>
        <note>4Fe-4S-S-AdoMet</note>
    </ligand>
</feature>
<keyword evidence="2 9" id="KW-0004">4Fe-4S</keyword>
<dbReference type="PROSITE" id="PS51918">
    <property type="entry name" value="RADICAL_SAM"/>
    <property type="match status" value="1"/>
</dbReference>
<dbReference type="GO" id="GO:0046872">
    <property type="term" value="F:metal ion binding"/>
    <property type="evidence" value="ECO:0007669"/>
    <property type="project" value="UniProtKB-KW"/>
</dbReference>
<keyword evidence="13" id="KW-1185">Reference proteome</keyword>
<dbReference type="SFLD" id="SFLDF00290">
    <property type="entry name" value="glutamate_2_3-aminomutase"/>
    <property type="match status" value="1"/>
</dbReference>
<evidence type="ECO:0000256" key="5">
    <source>
        <dbReference type="ARBA" id="ARBA00022898"/>
    </source>
</evidence>
<evidence type="ECO:0000256" key="9">
    <source>
        <dbReference type="PIRSR" id="PIRSR004911-1"/>
    </source>
</evidence>
<dbReference type="HOGENOM" id="CLU_032161_0_1_9"/>
<evidence type="ECO:0000313" key="12">
    <source>
        <dbReference type="EMBL" id="AFM39794.1"/>
    </source>
</evidence>
<evidence type="ECO:0000256" key="3">
    <source>
        <dbReference type="ARBA" id="ARBA00022691"/>
    </source>
</evidence>
<dbReference type="SFLD" id="SFLDG01070">
    <property type="entry name" value="PLP-dependent"/>
    <property type="match status" value="1"/>
</dbReference>
<keyword evidence="4 9" id="KW-0479">Metal-binding</keyword>
<protein>
    <submittedName>
        <fullName evidence="12">Glutamate 2,3-aminomutase</fullName>
        <ecNumber evidence="12">5.4.3.-</ecNumber>
    </submittedName>
</protein>
<keyword evidence="5 10" id="KW-0663">Pyridoxal phosphate</keyword>
<dbReference type="Gene3D" id="3.20.20.70">
    <property type="entry name" value="Aldolase class I"/>
    <property type="match status" value="1"/>
</dbReference>
<dbReference type="GO" id="GO:0016869">
    <property type="term" value="F:intramolecular aminotransferase activity"/>
    <property type="evidence" value="ECO:0007669"/>
    <property type="project" value="InterPro"/>
</dbReference>
<dbReference type="Pfam" id="PF12544">
    <property type="entry name" value="LAM_C"/>
    <property type="match status" value="1"/>
</dbReference>
<dbReference type="STRING" id="646529.Desaci_0733"/>
<dbReference type="EC" id="5.4.3.-" evidence="12"/>
<keyword evidence="8 12" id="KW-0413">Isomerase</keyword>
<dbReference type="eggNOG" id="COG1509">
    <property type="taxonomic scope" value="Bacteria"/>
</dbReference>
<gene>
    <name evidence="12" type="ordered locus">Desaci_0733</name>
</gene>
<feature type="binding site" evidence="9">
    <location>
        <position position="173"/>
    </location>
    <ligand>
        <name>[4Fe-4S] cluster</name>
        <dbReference type="ChEBI" id="CHEBI:49883"/>
        <note>4Fe-4S-S-AdoMet</note>
    </ligand>
</feature>
<dbReference type="GO" id="GO:0051539">
    <property type="term" value="F:4 iron, 4 sulfur cluster binding"/>
    <property type="evidence" value="ECO:0007669"/>
    <property type="project" value="UniProtKB-KW"/>
</dbReference>
<keyword evidence="6" id="KW-0408">Iron</keyword>
<dbReference type="SFLD" id="SFLDS00029">
    <property type="entry name" value="Radical_SAM"/>
    <property type="match status" value="1"/>
</dbReference>
<name>I4D1X0_DESAJ</name>
<evidence type="ECO:0000256" key="1">
    <source>
        <dbReference type="ARBA" id="ARBA00001933"/>
    </source>
</evidence>
<organism evidence="12 13">
    <name type="scientific">Desulfosporosinus acidiphilus (strain DSM 22704 / JCM 16185 / SJ4)</name>
    <dbReference type="NCBI Taxonomy" id="646529"/>
    <lineage>
        <taxon>Bacteria</taxon>
        <taxon>Bacillati</taxon>
        <taxon>Bacillota</taxon>
        <taxon>Clostridia</taxon>
        <taxon>Eubacteriales</taxon>
        <taxon>Desulfitobacteriaceae</taxon>
        <taxon>Desulfosporosinus</taxon>
    </lineage>
</organism>
<feature type="domain" description="Radical SAM core" evidence="11">
    <location>
        <begin position="159"/>
        <end position="370"/>
    </location>
</feature>
<evidence type="ECO:0000256" key="2">
    <source>
        <dbReference type="ARBA" id="ARBA00022485"/>
    </source>
</evidence>
<dbReference type="CDD" id="cd01335">
    <property type="entry name" value="Radical_SAM"/>
    <property type="match status" value="1"/>
</dbReference>
<keyword evidence="3" id="KW-0949">S-adenosyl-L-methionine</keyword>
<dbReference type="InterPro" id="IPR025895">
    <property type="entry name" value="LAM_C_dom"/>
</dbReference>
<dbReference type="RefSeq" id="WP_014825805.1">
    <property type="nucleotide sequence ID" value="NC_018068.1"/>
</dbReference>
<evidence type="ECO:0000313" key="13">
    <source>
        <dbReference type="Proteomes" id="UP000002892"/>
    </source>
</evidence>
<dbReference type="Pfam" id="PF04055">
    <property type="entry name" value="Radical_SAM"/>
    <property type="match status" value="1"/>
</dbReference>
<dbReference type="NCBIfam" id="TIGR04368">
    <property type="entry name" value="Glu_2_3_NH3_mut"/>
    <property type="match status" value="1"/>
</dbReference>
<dbReference type="EMBL" id="CP003639">
    <property type="protein sequence ID" value="AFM39794.1"/>
    <property type="molecule type" value="Genomic_DNA"/>
</dbReference>
<dbReference type="OrthoDB" id="9768064at2"/>
<dbReference type="Gene3D" id="6.10.140.1170">
    <property type="match status" value="1"/>
</dbReference>
<dbReference type="KEGG" id="dai:Desaci_0733"/>
<dbReference type="SUPFAM" id="SSF102114">
    <property type="entry name" value="Radical SAM enzymes"/>
    <property type="match status" value="1"/>
</dbReference>
<feature type="modified residue" description="N6-(pyridoxal phosphate)lysine" evidence="10">
    <location>
        <position position="385"/>
    </location>
</feature>
<dbReference type="InterPro" id="IPR003739">
    <property type="entry name" value="Lys_aminomutase/Glu_NH3_mut"/>
</dbReference>
<evidence type="ECO:0000256" key="8">
    <source>
        <dbReference type="ARBA" id="ARBA00023235"/>
    </source>
</evidence>
<dbReference type="InterPro" id="IPR007197">
    <property type="entry name" value="rSAM"/>
</dbReference>
<evidence type="ECO:0000256" key="6">
    <source>
        <dbReference type="ARBA" id="ARBA00023004"/>
    </source>
</evidence>
<feature type="binding site" evidence="9">
    <location>
        <position position="177"/>
    </location>
    <ligand>
        <name>[4Fe-4S] cluster</name>
        <dbReference type="ChEBI" id="CHEBI:49883"/>
        <note>4Fe-4S-S-AdoMet</note>
    </ligand>
</feature>
<keyword evidence="7 9" id="KW-0411">Iron-sulfur</keyword>
<dbReference type="NCBIfam" id="TIGR00238">
    <property type="entry name" value="KamA family radical SAM protein"/>
    <property type="match status" value="1"/>
</dbReference>
<dbReference type="InterPro" id="IPR058240">
    <property type="entry name" value="rSAM_sf"/>
</dbReference>
<evidence type="ECO:0000256" key="10">
    <source>
        <dbReference type="PIRSR" id="PIRSR603739-50"/>
    </source>
</evidence>
<dbReference type="PIRSF" id="PIRSF004911">
    <property type="entry name" value="DUF160"/>
    <property type="match status" value="1"/>
</dbReference>
<dbReference type="InterPro" id="IPR013785">
    <property type="entry name" value="Aldolase_TIM"/>
</dbReference>
<reference evidence="12 13" key="1">
    <citation type="journal article" date="2012" name="J. Bacteriol.">
        <title>Complete genome sequences of Desulfosporosinus orientis DSM765T, Desulfosporosinus youngiae DSM17734T, Desulfosporosinus meridiei DSM13257T, and Desulfosporosinus acidiphilus DSM22704T.</title>
        <authorList>
            <person name="Pester M."/>
            <person name="Brambilla E."/>
            <person name="Alazard D."/>
            <person name="Rattei T."/>
            <person name="Weinmaier T."/>
            <person name="Han J."/>
            <person name="Lucas S."/>
            <person name="Lapidus A."/>
            <person name="Cheng J.F."/>
            <person name="Goodwin L."/>
            <person name="Pitluck S."/>
            <person name="Peters L."/>
            <person name="Ovchinnikova G."/>
            <person name="Teshima H."/>
            <person name="Detter J.C."/>
            <person name="Han C.S."/>
            <person name="Tapia R."/>
            <person name="Land M.L."/>
            <person name="Hauser L."/>
            <person name="Kyrpides N.C."/>
            <person name="Ivanova N.N."/>
            <person name="Pagani I."/>
            <person name="Huntmann M."/>
            <person name="Wei C.L."/>
            <person name="Davenport K.W."/>
            <person name="Daligault H."/>
            <person name="Chain P.S."/>
            <person name="Chen A."/>
            <person name="Mavromatis K."/>
            <person name="Markowitz V."/>
            <person name="Szeto E."/>
            <person name="Mikhailova N."/>
            <person name="Pati A."/>
            <person name="Wagner M."/>
            <person name="Woyke T."/>
            <person name="Ollivier B."/>
            <person name="Klenk H.P."/>
            <person name="Spring S."/>
            <person name="Loy A."/>
        </authorList>
    </citation>
    <scope>NUCLEOTIDE SEQUENCE [LARGE SCALE GENOMIC DNA]</scope>
    <source>
        <strain evidence="13">DSM 22704 / JCM 16185 / SJ4</strain>
    </source>
</reference>
<evidence type="ECO:0000259" key="11">
    <source>
        <dbReference type="PROSITE" id="PS51918"/>
    </source>
</evidence>
<dbReference type="AlphaFoldDB" id="I4D1X0"/>
<dbReference type="PANTHER" id="PTHR30538">
    <property type="entry name" value="LYSINE 2,3-AMINOMUTASE-RELATED"/>
    <property type="match status" value="1"/>
</dbReference>